<dbReference type="PROSITE" id="PS50887">
    <property type="entry name" value="GGDEF"/>
    <property type="match status" value="1"/>
</dbReference>
<organism evidence="3 4">
    <name type="scientific">Spongisporangium articulatum</name>
    <dbReference type="NCBI Taxonomy" id="3362603"/>
    <lineage>
        <taxon>Bacteria</taxon>
        <taxon>Bacillati</taxon>
        <taxon>Actinomycetota</taxon>
        <taxon>Actinomycetes</taxon>
        <taxon>Kineosporiales</taxon>
        <taxon>Kineosporiaceae</taxon>
        <taxon>Spongisporangium</taxon>
    </lineage>
</organism>
<dbReference type="InterPro" id="IPR000160">
    <property type="entry name" value="GGDEF_dom"/>
</dbReference>
<accession>A0ABW8AKA4</accession>
<protein>
    <submittedName>
        <fullName evidence="3">GGDEF domain-containing protein</fullName>
    </submittedName>
</protein>
<dbReference type="Gene3D" id="3.30.70.270">
    <property type="match status" value="1"/>
</dbReference>
<feature type="transmembrane region" description="Helical" evidence="1">
    <location>
        <begin position="134"/>
        <end position="158"/>
    </location>
</feature>
<dbReference type="RefSeq" id="WP_398277193.1">
    <property type="nucleotide sequence ID" value="NZ_JBITLV010000002.1"/>
</dbReference>
<comment type="caution">
    <text evidence="3">The sequence shown here is derived from an EMBL/GenBank/DDBJ whole genome shotgun (WGS) entry which is preliminary data.</text>
</comment>
<keyword evidence="4" id="KW-1185">Reference proteome</keyword>
<gene>
    <name evidence="3" type="ORF">ACIB24_06895</name>
</gene>
<evidence type="ECO:0000259" key="2">
    <source>
        <dbReference type="PROSITE" id="PS50887"/>
    </source>
</evidence>
<name>A0ABW8AKA4_9ACTN</name>
<proteinExistence type="predicted"/>
<dbReference type="InterPro" id="IPR043128">
    <property type="entry name" value="Rev_trsase/Diguanyl_cyclase"/>
</dbReference>
<sequence>MIPRGEASARPGPGQPAPSSLTSWLGGWDYWTLPTSLRCYIAAVGGIWALGLLWGMVVMPYRLSDVGIFLLLTTCGIVAVEAQRVQGEPSGMTKDLLSAWWLPIALVLPPAYSLVAPILLMVQFQVRVRRSPVYRRVFSVFAIGLAHAVASLAFTATIRALGDPVVARGWAVLGWAGAGLLAAAIATLLAGVVVAAAVKLSSPEESWWDLLSRENMTIDVGELCLGVMLSILAMLNPLLLLIAVVPVVLLQRVLVHDQLTAAARTDPKTGLLNALAWEREATVEISRASRSRTPLSVMLLDLDHFKQVNDQHGHLVGDEVLRKVATVMREQTREYDSCARFGGDEFAVLLPNSDLAEARATATRILRNVDEIRVVVGSDVVGTSVSIGVADLTHRGEGVTDLLAAADLALYRAKSAGRHQLG</sequence>
<feature type="domain" description="GGDEF" evidence="2">
    <location>
        <begin position="293"/>
        <end position="422"/>
    </location>
</feature>
<feature type="transmembrane region" description="Helical" evidence="1">
    <location>
        <begin position="223"/>
        <end position="249"/>
    </location>
</feature>
<feature type="transmembrane region" description="Helical" evidence="1">
    <location>
        <begin position="35"/>
        <end position="56"/>
    </location>
</feature>
<dbReference type="SMART" id="SM00267">
    <property type="entry name" value="GGDEF"/>
    <property type="match status" value="1"/>
</dbReference>
<dbReference type="SUPFAM" id="SSF55073">
    <property type="entry name" value="Nucleotide cyclase"/>
    <property type="match status" value="1"/>
</dbReference>
<dbReference type="CDD" id="cd01949">
    <property type="entry name" value="GGDEF"/>
    <property type="match status" value="1"/>
</dbReference>
<dbReference type="NCBIfam" id="TIGR00254">
    <property type="entry name" value="GGDEF"/>
    <property type="match status" value="1"/>
</dbReference>
<evidence type="ECO:0000256" key="1">
    <source>
        <dbReference type="SAM" id="Phobius"/>
    </source>
</evidence>
<evidence type="ECO:0000313" key="4">
    <source>
        <dbReference type="Proteomes" id="UP001612915"/>
    </source>
</evidence>
<dbReference type="Proteomes" id="UP001612915">
    <property type="component" value="Unassembled WGS sequence"/>
</dbReference>
<keyword evidence="1" id="KW-1133">Transmembrane helix</keyword>
<keyword evidence="1" id="KW-0812">Transmembrane</keyword>
<dbReference type="InterPro" id="IPR029787">
    <property type="entry name" value="Nucleotide_cyclase"/>
</dbReference>
<dbReference type="PANTHER" id="PTHR45138">
    <property type="entry name" value="REGULATORY COMPONENTS OF SENSORY TRANSDUCTION SYSTEM"/>
    <property type="match status" value="1"/>
</dbReference>
<reference evidence="3 4" key="1">
    <citation type="submission" date="2024-10" db="EMBL/GenBank/DDBJ databases">
        <title>The Natural Products Discovery Center: Release of the First 8490 Sequenced Strains for Exploring Actinobacteria Biosynthetic Diversity.</title>
        <authorList>
            <person name="Kalkreuter E."/>
            <person name="Kautsar S.A."/>
            <person name="Yang D."/>
            <person name="Bader C.D."/>
            <person name="Teijaro C.N."/>
            <person name="Fluegel L."/>
            <person name="Davis C.M."/>
            <person name="Simpson J.R."/>
            <person name="Lauterbach L."/>
            <person name="Steele A.D."/>
            <person name="Gui C."/>
            <person name="Meng S."/>
            <person name="Li G."/>
            <person name="Viehrig K."/>
            <person name="Ye F."/>
            <person name="Su P."/>
            <person name="Kiefer A.F."/>
            <person name="Nichols A."/>
            <person name="Cepeda A.J."/>
            <person name="Yan W."/>
            <person name="Fan B."/>
            <person name="Jiang Y."/>
            <person name="Adhikari A."/>
            <person name="Zheng C.-J."/>
            <person name="Schuster L."/>
            <person name="Cowan T.M."/>
            <person name="Smanski M.J."/>
            <person name="Chevrette M.G."/>
            <person name="De Carvalho L.P.S."/>
            <person name="Shen B."/>
        </authorList>
    </citation>
    <scope>NUCLEOTIDE SEQUENCE [LARGE SCALE GENOMIC DNA]</scope>
    <source>
        <strain evidence="3 4">NPDC049639</strain>
    </source>
</reference>
<dbReference type="InterPro" id="IPR050469">
    <property type="entry name" value="Diguanylate_Cyclase"/>
</dbReference>
<dbReference type="PANTHER" id="PTHR45138:SF9">
    <property type="entry name" value="DIGUANYLATE CYCLASE DGCM-RELATED"/>
    <property type="match status" value="1"/>
</dbReference>
<keyword evidence="1" id="KW-0472">Membrane</keyword>
<evidence type="ECO:0000313" key="3">
    <source>
        <dbReference type="EMBL" id="MFI7586785.1"/>
    </source>
</evidence>
<dbReference type="Pfam" id="PF00990">
    <property type="entry name" value="GGDEF"/>
    <property type="match status" value="1"/>
</dbReference>
<feature type="transmembrane region" description="Helical" evidence="1">
    <location>
        <begin position="170"/>
        <end position="198"/>
    </location>
</feature>
<feature type="transmembrane region" description="Helical" evidence="1">
    <location>
        <begin position="100"/>
        <end position="122"/>
    </location>
</feature>
<dbReference type="EMBL" id="JBITLV010000002">
    <property type="protein sequence ID" value="MFI7586785.1"/>
    <property type="molecule type" value="Genomic_DNA"/>
</dbReference>